<keyword evidence="2" id="KW-0808">Transferase</keyword>
<dbReference type="Gene3D" id="3.40.50.150">
    <property type="entry name" value="Vaccinia Virus protein VP39"/>
    <property type="match status" value="1"/>
</dbReference>
<dbReference type="Pfam" id="PF00891">
    <property type="entry name" value="Methyltransf_2"/>
    <property type="match status" value="1"/>
</dbReference>
<reference evidence="8 9" key="1">
    <citation type="submission" date="2023-12" db="EMBL/GenBank/DDBJ databases">
        <title>A high-quality genome assembly for Dillenia turbinata (Dilleniales).</title>
        <authorList>
            <person name="Chanderbali A."/>
        </authorList>
    </citation>
    <scope>NUCLEOTIDE SEQUENCE [LARGE SCALE GENOMIC DNA]</scope>
    <source>
        <strain evidence="8">LSX21</strain>
        <tissue evidence="8">Leaf</tissue>
    </source>
</reference>
<evidence type="ECO:0000313" key="9">
    <source>
        <dbReference type="Proteomes" id="UP001370490"/>
    </source>
</evidence>
<accession>A0AAN8ULG1</accession>
<dbReference type="SUPFAM" id="SSF53335">
    <property type="entry name" value="S-adenosyl-L-methionine-dependent methyltransferases"/>
    <property type="match status" value="1"/>
</dbReference>
<evidence type="ECO:0000259" key="6">
    <source>
        <dbReference type="Pfam" id="PF00891"/>
    </source>
</evidence>
<evidence type="ECO:0000256" key="3">
    <source>
        <dbReference type="ARBA" id="ARBA00022691"/>
    </source>
</evidence>
<dbReference type="PROSITE" id="PS51683">
    <property type="entry name" value="SAM_OMT_II"/>
    <property type="match status" value="1"/>
</dbReference>
<dbReference type="Gene3D" id="1.10.10.10">
    <property type="entry name" value="Winged helix-like DNA-binding domain superfamily/Winged helix DNA-binding domain"/>
    <property type="match status" value="1"/>
</dbReference>
<evidence type="ECO:0000256" key="1">
    <source>
        <dbReference type="ARBA" id="ARBA00022603"/>
    </source>
</evidence>
<dbReference type="Proteomes" id="UP001370490">
    <property type="component" value="Unassembled WGS sequence"/>
</dbReference>
<dbReference type="GO" id="GO:0008171">
    <property type="term" value="F:O-methyltransferase activity"/>
    <property type="evidence" value="ECO:0007669"/>
    <property type="project" value="InterPro"/>
</dbReference>
<feature type="domain" description="O-methyltransferase C-terminal" evidence="6">
    <location>
        <begin position="132"/>
        <end position="337"/>
    </location>
</feature>
<dbReference type="InterPro" id="IPR036388">
    <property type="entry name" value="WH-like_DNA-bd_sf"/>
</dbReference>
<dbReference type="PIRSF" id="PIRSF005739">
    <property type="entry name" value="O-mtase"/>
    <property type="match status" value="1"/>
</dbReference>
<protein>
    <submittedName>
        <fullName evidence="8">O-methyltransferase domain</fullName>
    </submittedName>
</protein>
<keyword evidence="3" id="KW-0949">S-adenosyl-L-methionine</keyword>
<evidence type="ECO:0000256" key="5">
    <source>
        <dbReference type="PIRSR" id="PIRSR005739-1"/>
    </source>
</evidence>
<dbReference type="SUPFAM" id="SSF46785">
    <property type="entry name" value="Winged helix' DNA-binding domain"/>
    <property type="match status" value="1"/>
</dbReference>
<comment type="similarity">
    <text evidence="4">Belongs to the class I-like SAM-binding methyltransferase superfamily. Cation-independent O-methyltransferase family.</text>
</comment>
<dbReference type="GO" id="GO:0032259">
    <property type="term" value="P:methylation"/>
    <property type="evidence" value="ECO:0007669"/>
    <property type="project" value="UniProtKB-KW"/>
</dbReference>
<dbReference type="InterPro" id="IPR001077">
    <property type="entry name" value="COMT_C"/>
</dbReference>
<gene>
    <name evidence="8" type="ORF">RJ641_017450</name>
</gene>
<proteinExistence type="inferred from homology"/>
<evidence type="ECO:0000313" key="8">
    <source>
        <dbReference type="EMBL" id="KAK6919028.1"/>
    </source>
</evidence>
<comment type="caution">
    <text evidence="8">The sequence shown here is derived from an EMBL/GenBank/DDBJ whole genome shotgun (WGS) entry which is preliminary data.</text>
</comment>
<feature type="domain" description="O-methyltransferase dimerisation" evidence="7">
    <location>
        <begin position="21"/>
        <end position="110"/>
    </location>
</feature>
<evidence type="ECO:0000256" key="4">
    <source>
        <dbReference type="ARBA" id="ARBA00038277"/>
    </source>
</evidence>
<keyword evidence="9" id="KW-1185">Reference proteome</keyword>
<keyword evidence="1" id="KW-0489">Methyltransferase</keyword>
<name>A0AAN8ULG1_9MAGN</name>
<dbReference type="FunFam" id="3.40.50.150:FF:000294">
    <property type="entry name" value="O-methyltransferase family protein"/>
    <property type="match status" value="1"/>
</dbReference>
<dbReference type="InterPro" id="IPR016461">
    <property type="entry name" value="COMT-like"/>
</dbReference>
<organism evidence="8 9">
    <name type="scientific">Dillenia turbinata</name>
    <dbReference type="NCBI Taxonomy" id="194707"/>
    <lineage>
        <taxon>Eukaryota</taxon>
        <taxon>Viridiplantae</taxon>
        <taxon>Streptophyta</taxon>
        <taxon>Embryophyta</taxon>
        <taxon>Tracheophyta</taxon>
        <taxon>Spermatophyta</taxon>
        <taxon>Magnoliopsida</taxon>
        <taxon>eudicotyledons</taxon>
        <taxon>Gunneridae</taxon>
        <taxon>Pentapetalae</taxon>
        <taxon>Dilleniales</taxon>
        <taxon>Dilleniaceae</taxon>
        <taxon>Dillenia</taxon>
    </lineage>
</organism>
<dbReference type="Pfam" id="PF08100">
    <property type="entry name" value="Dimerisation"/>
    <property type="match status" value="1"/>
</dbReference>
<evidence type="ECO:0000256" key="2">
    <source>
        <dbReference type="ARBA" id="ARBA00022679"/>
    </source>
</evidence>
<dbReference type="InterPro" id="IPR036390">
    <property type="entry name" value="WH_DNA-bd_sf"/>
</dbReference>
<dbReference type="GO" id="GO:0046983">
    <property type="term" value="F:protein dimerization activity"/>
    <property type="evidence" value="ECO:0007669"/>
    <property type="project" value="InterPro"/>
</dbReference>
<dbReference type="InterPro" id="IPR029063">
    <property type="entry name" value="SAM-dependent_MTases_sf"/>
</dbReference>
<sequence length="357" mass="39321">MGENVVSEKADAMLKGQAEIWETLFGFVESMAVKAVVELHIPDIIHSHGSPMSLFQIISKIDSPTDETDTKCLARIMRFLVRKKIFTVQTSSSGAETLYGLSRSSKWLLHDAEPSLAPMVLMQNHPWQLAPWHCLSRCVKEGGVAYEKAYGCGIWDFAAKNPEFNKIFNDAMTCTASVAMEAVMGGYGEGFGRFGSLVDVGGGNGNTMAAVARAFPHMKCVNFDLPHVIATAPVHEGVSHVGGDMFVSVPKADAILMKWVMHDWNDEDCVKILRNCREAVPEKTGKVIIVDVVLEQEGNGLFDETGFLMDLVMVAHASGGRERTELEWKIILEKAGFPRYNIIKLPALQSIIEGFQE</sequence>
<dbReference type="EMBL" id="JBAMMX010000022">
    <property type="protein sequence ID" value="KAK6919028.1"/>
    <property type="molecule type" value="Genomic_DNA"/>
</dbReference>
<dbReference type="InterPro" id="IPR012967">
    <property type="entry name" value="COMT_dimerisation"/>
</dbReference>
<dbReference type="CDD" id="cd02440">
    <property type="entry name" value="AdoMet_MTases"/>
    <property type="match status" value="1"/>
</dbReference>
<dbReference type="AlphaFoldDB" id="A0AAN8ULG1"/>
<feature type="active site" description="Proton acceptor" evidence="5">
    <location>
        <position position="262"/>
    </location>
</feature>
<evidence type="ECO:0000259" key="7">
    <source>
        <dbReference type="Pfam" id="PF08100"/>
    </source>
</evidence>
<dbReference type="PANTHER" id="PTHR11746">
    <property type="entry name" value="O-METHYLTRANSFERASE"/>
    <property type="match status" value="1"/>
</dbReference>